<keyword evidence="1" id="KW-0472">Membrane</keyword>
<sequence>MLFYEYILAETPTGYFYHLKLPWKTAKDNCQMVGLSETLQVPSRSRTIWLECYHVKHNHIMKKQYVRHGHQLEDCLKFCESYKSIGLTVNINEQLTAGDCLSVTKNRNNQYFSANTCNSSLRTYCLTDSDKRIIPKDDCQPRHRVSYNEYNNVVPQYEGTFWLADIRRPIIQNVPDVNVSPTYCIAVQIRKDDHQVFSFVRPCTDEYQAICANTDMTSTMSVESPPGLKSKERIDNVLLIALIITAVLAVSVLIVVIVLYRRRISLRSGHQQIPVQNNEVTYAQVNKPTKDRAPVIAGEPIRNNTADDTYDHTEHHRLSQNQIPTESNYDTMQSVGNEELENDYDVTSGTDRPRQIVVDDTAEYSHVEGEVEYQEFKDVST</sequence>
<evidence type="ECO:0000313" key="3">
    <source>
        <dbReference type="Proteomes" id="UP000683360"/>
    </source>
</evidence>
<dbReference type="EMBL" id="CAJPWZ010001411">
    <property type="protein sequence ID" value="CAG2214471.1"/>
    <property type="molecule type" value="Genomic_DNA"/>
</dbReference>
<keyword evidence="1" id="KW-1133">Transmembrane helix</keyword>
<reference evidence="2" key="1">
    <citation type="submission" date="2021-03" db="EMBL/GenBank/DDBJ databases">
        <authorList>
            <person name="Bekaert M."/>
        </authorList>
    </citation>
    <scope>NUCLEOTIDE SEQUENCE</scope>
</reference>
<feature type="transmembrane region" description="Helical" evidence="1">
    <location>
        <begin position="237"/>
        <end position="260"/>
    </location>
</feature>
<evidence type="ECO:0000256" key="1">
    <source>
        <dbReference type="SAM" id="Phobius"/>
    </source>
</evidence>
<name>A0A8S3S075_MYTED</name>
<keyword evidence="1" id="KW-0812">Transmembrane</keyword>
<comment type="caution">
    <text evidence="2">The sequence shown here is derived from an EMBL/GenBank/DDBJ whole genome shotgun (WGS) entry which is preliminary data.</text>
</comment>
<evidence type="ECO:0000313" key="2">
    <source>
        <dbReference type="EMBL" id="CAG2214471.1"/>
    </source>
</evidence>
<organism evidence="2 3">
    <name type="scientific">Mytilus edulis</name>
    <name type="common">Blue mussel</name>
    <dbReference type="NCBI Taxonomy" id="6550"/>
    <lineage>
        <taxon>Eukaryota</taxon>
        <taxon>Metazoa</taxon>
        <taxon>Spiralia</taxon>
        <taxon>Lophotrochozoa</taxon>
        <taxon>Mollusca</taxon>
        <taxon>Bivalvia</taxon>
        <taxon>Autobranchia</taxon>
        <taxon>Pteriomorphia</taxon>
        <taxon>Mytilida</taxon>
        <taxon>Mytiloidea</taxon>
        <taxon>Mytilidae</taxon>
        <taxon>Mytilinae</taxon>
        <taxon>Mytilus</taxon>
    </lineage>
</organism>
<protein>
    <submittedName>
        <fullName evidence="2">Uncharacterized protein</fullName>
    </submittedName>
</protein>
<proteinExistence type="predicted"/>
<gene>
    <name evidence="2" type="ORF">MEDL_28342</name>
</gene>
<accession>A0A8S3S075</accession>
<dbReference type="AlphaFoldDB" id="A0A8S3S075"/>
<keyword evidence="3" id="KW-1185">Reference proteome</keyword>
<dbReference type="OrthoDB" id="10442843at2759"/>
<dbReference type="Proteomes" id="UP000683360">
    <property type="component" value="Unassembled WGS sequence"/>
</dbReference>